<evidence type="ECO:0000313" key="2">
    <source>
        <dbReference type="Proteomes" id="UP000824782"/>
    </source>
</evidence>
<dbReference type="Proteomes" id="UP000824782">
    <property type="component" value="Unassembled WGS sequence"/>
</dbReference>
<reference evidence="1" key="1">
    <citation type="thesis" date="2020" institute="ProQuest LLC" country="789 East Eisenhower Parkway, Ann Arbor, MI, USA">
        <title>Comparative Genomics and Chromosome Evolution.</title>
        <authorList>
            <person name="Mudd A.B."/>
        </authorList>
    </citation>
    <scope>NUCLEOTIDE SEQUENCE</scope>
    <source>
        <strain evidence="1">237g6f4</strain>
        <tissue evidence="1">Blood</tissue>
    </source>
</reference>
<dbReference type="AlphaFoldDB" id="A0AAV7AIN4"/>
<accession>A0AAV7AIN4</accession>
<evidence type="ECO:0000313" key="1">
    <source>
        <dbReference type="EMBL" id="KAG8559245.1"/>
    </source>
</evidence>
<comment type="caution">
    <text evidence="1">The sequence shown here is derived from an EMBL/GenBank/DDBJ whole genome shotgun (WGS) entry which is preliminary data.</text>
</comment>
<proteinExistence type="predicted"/>
<name>A0AAV7AIN4_ENGPU</name>
<protein>
    <submittedName>
        <fullName evidence="1">Uncharacterized protein</fullName>
    </submittedName>
</protein>
<organism evidence="1 2">
    <name type="scientific">Engystomops pustulosus</name>
    <name type="common">Tungara frog</name>
    <name type="synonym">Physalaemus pustulosus</name>
    <dbReference type="NCBI Taxonomy" id="76066"/>
    <lineage>
        <taxon>Eukaryota</taxon>
        <taxon>Metazoa</taxon>
        <taxon>Chordata</taxon>
        <taxon>Craniata</taxon>
        <taxon>Vertebrata</taxon>
        <taxon>Euteleostomi</taxon>
        <taxon>Amphibia</taxon>
        <taxon>Batrachia</taxon>
        <taxon>Anura</taxon>
        <taxon>Neobatrachia</taxon>
        <taxon>Hyloidea</taxon>
        <taxon>Leptodactylidae</taxon>
        <taxon>Leiuperinae</taxon>
        <taxon>Engystomops</taxon>
    </lineage>
</organism>
<sequence length="89" mass="10220">MTYYPSLSLWCTWINSVAFIGPSQSTGNDHYRQGISQYRDWRGEGSVRKVLEMCADSNYLTSPSIPSISTNLNGLRQKFQDYRKFLSSL</sequence>
<dbReference type="EMBL" id="WNYA01000008">
    <property type="protein sequence ID" value="KAG8559245.1"/>
    <property type="molecule type" value="Genomic_DNA"/>
</dbReference>
<gene>
    <name evidence="1" type="ORF">GDO81_017272</name>
</gene>
<keyword evidence="2" id="KW-1185">Reference proteome</keyword>